<dbReference type="AlphaFoldDB" id="A0A4Y1ZYD9"/>
<keyword evidence="2" id="KW-1185">Reference proteome</keyword>
<dbReference type="Proteomes" id="UP000499080">
    <property type="component" value="Unassembled WGS sequence"/>
</dbReference>
<sequence>MRRAICVMTYGIGRIRITERWEIINLLSKFNIKYFGRLIFGEKFSTVSRDYSLGAHIKGSAIFEASACSSVDASAQYGSSSIGTLLISTMKSATLHVTCWTTWNWA</sequence>
<proteinExistence type="predicted"/>
<evidence type="ECO:0000313" key="1">
    <source>
        <dbReference type="EMBL" id="GBL72488.1"/>
    </source>
</evidence>
<evidence type="ECO:0000313" key="2">
    <source>
        <dbReference type="Proteomes" id="UP000499080"/>
    </source>
</evidence>
<organism evidence="1 2">
    <name type="scientific">Araneus ventricosus</name>
    <name type="common">Orbweaver spider</name>
    <name type="synonym">Epeira ventricosa</name>
    <dbReference type="NCBI Taxonomy" id="182803"/>
    <lineage>
        <taxon>Eukaryota</taxon>
        <taxon>Metazoa</taxon>
        <taxon>Ecdysozoa</taxon>
        <taxon>Arthropoda</taxon>
        <taxon>Chelicerata</taxon>
        <taxon>Arachnida</taxon>
        <taxon>Araneae</taxon>
        <taxon>Araneomorphae</taxon>
        <taxon>Entelegynae</taxon>
        <taxon>Araneoidea</taxon>
        <taxon>Araneidae</taxon>
        <taxon>Araneus</taxon>
    </lineage>
</organism>
<accession>A0A4Y1ZYD9</accession>
<reference evidence="1 2" key="1">
    <citation type="journal article" date="2019" name="Sci. Rep.">
        <title>Orb-weaving spider Araneus ventricosus genome elucidates the spidroin gene catalogue.</title>
        <authorList>
            <person name="Kono N."/>
            <person name="Nakamura H."/>
            <person name="Ohtoshi R."/>
            <person name="Moran D.A.P."/>
            <person name="Shinohara A."/>
            <person name="Yoshida Y."/>
            <person name="Fujiwara M."/>
            <person name="Mori M."/>
            <person name="Tomita M."/>
            <person name="Arakawa K."/>
        </authorList>
    </citation>
    <scope>NUCLEOTIDE SEQUENCE [LARGE SCALE GENOMIC DNA]</scope>
</reference>
<protein>
    <submittedName>
        <fullName evidence="1">Uncharacterized protein</fullName>
    </submittedName>
</protein>
<comment type="caution">
    <text evidence="1">The sequence shown here is derived from an EMBL/GenBank/DDBJ whole genome shotgun (WGS) entry which is preliminary data.</text>
</comment>
<gene>
    <name evidence="1" type="ORF">AVEN_115401_1</name>
</gene>
<dbReference type="EMBL" id="BGPR01000001">
    <property type="protein sequence ID" value="GBL72488.1"/>
    <property type="molecule type" value="Genomic_DNA"/>
</dbReference>
<name>A0A4Y1ZYD9_ARAVE</name>